<evidence type="ECO:0000313" key="3">
    <source>
        <dbReference type="Proteomes" id="UP000617402"/>
    </source>
</evidence>
<proteinExistence type="predicted"/>
<comment type="caution">
    <text evidence="2">The sequence shown here is derived from an EMBL/GenBank/DDBJ whole genome shotgun (WGS) entry which is preliminary data.</text>
</comment>
<feature type="coiled-coil region" evidence="1">
    <location>
        <begin position="6"/>
        <end position="33"/>
    </location>
</feature>
<keyword evidence="1" id="KW-0175">Coiled coil</keyword>
<dbReference type="EMBL" id="JACVHF010000002">
    <property type="protein sequence ID" value="MBC9783745.1"/>
    <property type="molecule type" value="Genomic_DNA"/>
</dbReference>
<organism evidence="2 3">
    <name type="scientific">Heliobacterium chlorum</name>
    <dbReference type="NCBI Taxonomy" id="2698"/>
    <lineage>
        <taxon>Bacteria</taxon>
        <taxon>Bacillati</taxon>
        <taxon>Bacillota</taxon>
        <taxon>Clostridia</taxon>
        <taxon>Eubacteriales</taxon>
        <taxon>Heliobacteriaceae</taxon>
        <taxon>Heliobacterium</taxon>
    </lineage>
</organism>
<evidence type="ECO:0000256" key="1">
    <source>
        <dbReference type="SAM" id="Coils"/>
    </source>
</evidence>
<dbReference type="RefSeq" id="WP_188038878.1">
    <property type="nucleotide sequence ID" value="NZ_JACVHF010000002.1"/>
</dbReference>
<reference evidence="2 3" key="1">
    <citation type="submission" date="2020-07" db="EMBL/GenBank/DDBJ databases">
        <title>Draft whole-genome sequence of Heliobacterium chlorum DSM 3682, type strain.</title>
        <authorList>
            <person name="Kyndt J.A."/>
            <person name="Meyer T.E."/>
            <person name="Imhoff J.F."/>
        </authorList>
    </citation>
    <scope>NUCLEOTIDE SEQUENCE [LARGE SCALE GENOMIC DNA]</scope>
    <source>
        <strain evidence="2 3">DSM 3682</strain>
    </source>
</reference>
<name>A0ABR7T1C0_HELCL</name>
<gene>
    <name evidence="2" type="ORF">H1S01_04360</name>
</gene>
<protein>
    <submittedName>
        <fullName evidence="2">Uncharacterized protein</fullName>
    </submittedName>
</protein>
<dbReference type="Proteomes" id="UP000617402">
    <property type="component" value="Unassembled WGS sequence"/>
</dbReference>
<sequence>MDQKNVQQAITNMRVQLSQVKNAENKAEFIQNAVHEMLQGMGINPQETTAAVPKANHSSNGTTTNDTQVNEVTQAIQERIAAVRNSSNKGQAIQEAILETINNLNIPIPPTVNLAAMIGAATQAIGSSSGSSRSRKRRRH</sequence>
<accession>A0ABR7T1C0</accession>
<evidence type="ECO:0000313" key="2">
    <source>
        <dbReference type="EMBL" id="MBC9783745.1"/>
    </source>
</evidence>
<keyword evidence="3" id="KW-1185">Reference proteome</keyword>